<protein>
    <submittedName>
        <fullName evidence="1">Uncharacterized protein</fullName>
    </submittedName>
</protein>
<organism evidence="1">
    <name type="scientific">Arundo donax</name>
    <name type="common">Giant reed</name>
    <name type="synonym">Donax arundinaceus</name>
    <dbReference type="NCBI Taxonomy" id="35708"/>
    <lineage>
        <taxon>Eukaryota</taxon>
        <taxon>Viridiplantae</taxon>
        <taxon>Streptophyta</taxon>
        <taxon>Embryophyta</taxon>
        <taxon>Tracheophyta</taxon>
        <taxon>Spermatophyta</taxon>
        <taxon>Magnoliopsida</taxon>
        <taxon>Liliopsida</taxon>
        <taxon>Poales</taxon>
        <taxon>Poaceae</taxon>
        <taxon>PACMAD clade</taxon>
        <taxon>Arundinoideae</taxon>
        <taxon>Arundineae</taxon>
        <taxon>Arundo</taxon>
    </lineage>
</organism>
<sequence length="81" mass="9300">MDLRRMWMDLSSCFIFFRDSSAFDIFSEIVFSSSDRVVFSFFLCSSYCTSNFSLSSSNFEKRSLKFCMCAALSLQNLSCVA</sequence>
<dbReference type="AlphaFoldDB" id="A0A0A9D7Z5"/>
<name>A0A0A9D7Z5_ARUDO</name>
<accession>A0A0A9D7Z5</accession>
<reference evidence="1" key="2">
    <citation type="journal article" date="2015" name="Data Brief">
        <title>Shoot transcriptome of the giant reed, Arundo donax.</title>
        <authorList>
            <person name="Barrero R.A."/>
            <person name="Guerrero F.D."/>
            <person name="Moolhuijzen P."/>
            <person name="Goolsby J.A."/>
            <person name="Tidwell J."/>
            <person name="Bellgard S.E."/>
            <person name="Bellgard M.I."/>
        </authorList>
    </citation>
    <scope>NUCLEOTIDE SEQUENCE</scope>
    <source>
        <tissue evidence="1">Shoot tissue taken approximately 20 cm above the soil surface</tissue>
    </source>
</reference>
<dbReference type="EMBL" id="GBRH01213196">
    <property type="protein sequence ID" value="JAD84699.1"/>
    <property type="molecule type" value="Transcribed_RNA"/>
</dbReference>
<evidence type="ECO:0000313" key="1">
    <source>
        <dbReference type="EMBL" id="JAD84699.1"/>
    </source>
</evidence>
<reference evidence="1" key="1">
    <citation type="submission" date="2014-09" db="EMBL/GenBank/DDBJ databases">
        <authorList>
            <person name="Magalhaes I.L.F."/>
            <person name="Oliveira U."/>
            <person name="Santos F.R."/>
            <person name="Vidigal T.H.D.A."/>
            <person name="Brescovit A.D."/>
            <person name="Santos A.J."/>
        </authorList>
    </citation>
    <scope>NUCLEOTIDE SEQUENCE</scope>
    <source>
        <tissue evidence="1">Shoot tissue taken approximately 20 cm above the soil surface</tissue>
    </source>
</reference>
<proteinExistence type="predicted"/>